<accession>A0A395NCB6</accession>
<evidence type="ECO:0000313" key="2">
    <source>
        <dbReference type="Proteomes" id="UP000266272"/>
    </source>
</evidence>
<dbReference type="OrthoDB" id="9930022at2759"/>
<sequence length="464" mass="51345">MLEPRIGISDGSVLPCNKTIVSNFTIDSFAWDSFWDIQGPELDFPAVPHTTPPPVSHLGTGDLKYLGETALLGNTLAKQFQPASEENVRTGHTSILHDDQLALLGRYDTSERDDFRLSSFRSTGVQPNQLVLADFSFVPMLHDADRWTFCANKMVSYIGTFSKTASTDFITPYNLQSPLTAALGLCAAHMTLTGSGRVILDKLIEAEIDNLIWYVPQRTTLSVTDLSTCGDVKNCFTPTNDLQFFREELARVQAMTLYQIMRSFASDATQRRQAAQHEPLLAAWTTSLQERIHKLLCTTDQNIPNRSVSSFSALIRPEQSAWGPANGHYARLDDCTFDSGPLREDELESAHRTILISYFVRAIFAVVTFGICPLISELESLMVSVPASVRGRRQGFGAGKSCSSRTFSPLDSQACDDSRLSYKELLALWEQGFMSTSDLEDDYTQLLLVACKGVGVLSRGTDAF</sequence>
<evidence type="ECO:0000313" key="1">
    <source>
        <dbReference type="EMBL" id="RFU73447.1"/>
    </source>
</evidence>
<dbReference type="AlphaFoldDB" id="A0A395NCB6"/>
<dbReference type="STRING" id="490622.A0A395NCB6"/>
<comment type="caution">
    <text evidence="1">The sequence shown here is derived from an EMBL/GenBank/DDBJ whole genome shotgun (WGS) entry which is preliminary data.</text>
</comment>
<reference evidence="1 2" key="1">
    <citation type="journal article" date="2018" name="PLoS Pathog.">
        <title>Evolution of structural diversity of trichothecenes, a family of toxins produced by plant pathogenic and entomopathogenic fungi.</title>
        <authorList>
            <person name="Proctor R.H."/>
            <person name="McCormick S.P."/>
            <person name="Kim H.S."/>
            <person name="Cardoza R.E."/>
            <person name="Stanley A.M."/>
            <person name="Lindo L."/>
            <person name="Kelly A."/>
            <person name="Brown D.W."/>
            <person name="Lee T."/>
            <person name="Vaughan M.M."/>
            <person name="Alexander N.J."/>
            <person name="Busman M."/>
            <person name="Gutierrez S."/>
        </authorList>
    </citation>
    <scope>NUCLEOTIDE SEQUENCE [LARGE SCALE GENOMIC DNA]</scope>
    <source>
        <strain evidence="1 2">IBT 40837</strain>
    </source>
</reference>
<keyword evidence="2" id="KW-1185">Reference proteome</keyword>
<dbReference type="Proteomes" id="UP000266272">
    <property type="component" value="Unassembled WGS sequence"/>
</dbReference>
<name>A0A395NCB6_TRIAR</name>
<gene>
    <name evidence="1" type="ORF">TARUN_8816</name>
</gene>
<dbReference type="EMBL" id="PXOA01000651">
    <property type="protein sequence ID" value="RFU73447.1"/>
    <property type="molecule type" value="Genomic_DNA"/>
</dbReference>
<protein>
    <submittedName>
        <fullName evidence="1">C6 finger domain-containing</fullName>
    </submittedName>
</protein>
<organism evidence="1 2">
    <name type="scientific">Trichoderma arundinaceum</name>
    <dbReference type="NCBI Taxonomy" id="490622"/>
    <lineage>
        <taxon>Eukaryota</taxon>
        <taxon>Fungi</taxon>
        <taxon>Dikarya</taxon>
        <taxon>Ascomycota</taxon>
        <taxon>Pezizomycotina</taxon>
        <taxon>Sordariomycetes</taxon>
        <taxon>Hypocreomycetidae</taxon>
        <taxon>Hypocreales</taxon>
        <taxon>Hypocreaceae</taxon>
        <taxon>Trichoderma</taxon>
    </lineage>
</organism>
<proteinExistence type="predicted"/>